<dbReference type="AlphaFoldDB" id="A0A423XDC1"/>
<reference evidence="4 5" key="1">
    <citation type="submission" date="2015-09" db="EMBL/GenBank/DDBJ databases">
        <title>Host preference determinants of Valsa canker pathogens revealed by comparative genomics.</title>
        <authorList>
            <person name="Yin Z."/>
            <person name="Huang L."/>
        </authorList>
    </citation>
    <scope>NUCLEOTIDE SEQUENCE [LARGE SCALE GENOMIC DNA]</scope>
    <source>
        <strain evidence="4 5">SXYLt</strain>
    </source>
</reference>
<dbReference type="EMBL" id="LKEB01000016">
    <property type="protein sequence ID" value="ROW14072.1"/>
    <property type="molecule type" value="Genomic_DNA"/>
</dbReference>
<accession>A0A423XDC1</accession>
<comment type="similarity">
    <text evidence="1">Belongs to the ankyrin SOCS box (ASB) family.</text>
</comment>
<dbReference type="Gene3D" id="1.25.40.20">
    <property type="entry name" value="Ankyrin repeat-containing domain"/>
    <property type="match status" value="1"/>
</dbReference>
<dbReference type="InterPro" id="IPR036770">
    <property type="entry name" value="Ankyrin_rpt-contain_sf"/>
</dbReference>
<dbReference type="InterPro" id="IPR002110">
    <property type="entry name" value="Ankyrin_rpt"/>
</dbReference>
<dbReference type="SMART" id="SM00248">
    <property type="entry name" value="ANK"/>
    <property type="match status" value="4"/>
</dbReference>
<dbReference type="InterPro" id="IPR051573">
    <property type="entry name" value="Ankyrin-SOCS_box_domain"/>
</dbReference>
<protein>
    <submittedName>
        <fullName evidence="4">Uncharacterized protein</fullName>
    </submittedName>
</protein>
<sequence length="399" mass="44294">MVVRLLLDRGANESARNKPGITPFQTAVTEGYLETSNILLRHRSAAQPFPHKDLAGMLLEVINNQPADLRALNLILDLDVDGFLYRTSTYLMAMVDERKCQFAAAYLERGKSAPPLTPKEKTTILHLSLEHDILGLAKRMLGMKASVNSLNKHGYTPLYSIASRRYNGDGRYSLAEALLDAGANMHMPCTVGESPPVTPLEMAVIRGNHDLVELMLRRDPLRNDSQMALSPLAPRGVYLHAAARTVPSKRMFSLLIRSGASVTEVDSNGDYPLTVFLKQLVDAPSRSRHLEGAWARAAADRVLSTIWYLWSRDVDVNRRNKAGKSVLSYLAALKLYSGRDAARAGIARQLQRCVTAVPARGRDRAQDDKTLEFRHGPLGFWSFDAPFDEVVAGPSRRRH</sequence>
<gene>
    <name evidence="4" type="ORF">VPNG_04086</name>
</gene>
<comment type="caution">
    <text evidence="4">The sequence shown here is derived from an EMBL/GenBank/DDBJ whole genome shotgun (WGS) entry which is preliminary data.</text>
</comment>
<dbReference type="InParanoid" id="A0A423XDC1"/>
<dbReference type="GO" id="GO:0016567">
    <property type="term" value="P:protein ubiquitination"/>
    <property type="evidence" value="ECO:0007669"/>
    <property type="project" value="TreeGrafter"/>
</dbReference>
<evidence type="ECO:0000313" key="4">
    <source>
        <dbReference type="EMBL" id="ROW14072.1"/>
    </source>
</evidence>
<dbReference type="PANTHER" id="PTHR24136">
    <property type="entry name" value="SOWAH (DROSOPHILA) HOMOLOG"/>
    <property type="match status" value="1"/>
</dbReference>
<dbReference type="STRING" id="1230097.A0A423XDC1"/>
<evidence type="ECO:0000313" key="5">
    <source>
        <dbReference type="Proteomes" id="UP000285146"/>
    </source>
</evidence>
<dbReference type="OrthoDB" id="341259at2759"/>
<keyword evidence="3" id="KW-0040">ANK repeat</keyword>
<proteinExistence type="inferred from homology"/>
<dbReference type="SUPFAM" id="SSF48403">
    <property type="entry name" value="Ankyrin repeat"/>
    <property type="match status" value="1"/>
</dbReference>
<evidence type="ECO:0000256" key="3">
    <source>
        <dbReference type="ARBA" id="ARBA00023043"/>
    </source>
</evidence>
<dbReference type="PANTHER" id="PTHR24136:SF15">
    <property type="entry name" value="ANK_REP_REGION DOMAIN-CONTAINING PROTEIN"/>
    <property type="match status" value="1"/>
</dbReference>
<dbReference type="GO" id="GO:0045732">
    <property type="term" value="P:positive regulation of protein catabolic process"/>
    <property type="evidence" value="ECO:0007669"/>
    <property type="project" value="TreeGrafter"/>
</dbReference>
<name>A0A423XDC1_9PEZI</name>
<evidence type="ECO:0000256" key="2">
    <source>
        <dbReference type="ARBA" id="ARBA00022737"/>
    </source>
</evidence>
<keyword evidence="5" id="KW-1185">Reference proteome</keyword>
<keyword evidence="2" id="KW-0677">Repeat</keyword>
<dbReference type="Proteomes" id="UP000285146">
    <property type="component" value="Unassembled WGS sequence"/>
</dbReference>
<evidence type="ECO:0000256" key="1">
    <source>
        <dbReference type="ARBA" id="ARBA00005949"/>
    </source>
</evidence>
<organism evidence="4 5">
    <name type="scientific">Cytospora leucostoma</name>
    <dbReference type="NCBI Taxonomy" id="1230097"/>
    <lineage>
        <taxon>Eukaryota</taxon>
        <taxon>Fungi</taxon>
        <taxon>Dikarya</taxon>
        <taxon>Ascomycota</taxon>
        <taxon>Pezizomycotina</taxon>
        <taxon>Sordariomycetes</taxon>
        <taxon>Sordariomycetidae</taxon>
        <taxon>Diaporthales</taxon>
        <taxon>Cytosporaceae</taxon>
        <taxon>Cytospora</taxon>
    </lineage>
</organism>